<evidence type="ECO:0000256" key="1">
    <source>
        <dbReference type="ARBA" id="ARBA00004751"/>
    </source>
</evidence>
<name>A0A2Z4YUI7_RHILE</name>
<protein>
    <submittedName>
        <fullName evidence="2">Citrate synthase family protein</fullName>
    </submittedName>
</protein>
<dbReference type="InterPro" id="IPR002020">
    <property type="entry name" value="Citrate_synthase"/>
</dbReference>
<reference evidence="2 3" key="1">
    <citation type="submission" date="2018-07" db="EMBL/GenBank/DDBJ databases">
        <title>Rhizobium leguminosarum strain:ATCC 14479 Genome sequencing and assembly.</title>
        <authorList>
            <person name="Chakraborty R."/>
        </authorList>
    </citation>
    <scope>NUCLEOTIDE SEQUENCE [LARGE SCALE GENOMIC DNA]</scope>
    <source>
        <strain evidence="2 3">ATCC 14479</strain>
        <plasmid evidence="3">Plasmid unnamed3</plasmid>
    </source>
</reference>
<proteinExistence type="predicted"/>
<dbReference type="InterPro" id="IPR016142">
    <property type="entry name" value="Citrate_synth-like_lrg_a-sub"/>
</dbReference>
<keyword evidence="2" id="KW-0614">Plasmid</keyword>
<dbReference type="Proteomes" id="UP000251166">
    <property type="component" value="Plasmid unnamed3"/>
</dbReference>
<geneLocation type="plasmid" evidence="2 3">
    <name>unnamed3</name>
</geneLocation>
<dbReference type="GO" id="GO:0046912">
    <property type="term" value="F:acyltransferase activity, acyl groups converted into alkyl on transfer"/>
    <property type="evidence" value="ECO:0007669"/>
    <property type="project" value="InterPro"/>
</dbReference>
<dbReference type="Gene3D" id="1.10.580.10">
    <property type="entry name" value="Citrate Synthase, domain 1"/>
    <property type="match status" value="1"/>
</dbReference>
<sequence>MRIRWPAAASSLSAFYHDSTDITDPHRRMVASLRMNAKMPTIAAMAYEYHIGQPFVYPKNDLDYASNFLRMCFAVPCEEYGSTRCLLAPWTASPHENAGGVVCPNLGDLIMRSNHLTILVAALSLCVSPLGLGRRHAGEQRRQLRQNGDNL</sequence>
<dbReference type="PANTHER" id="PTHR42871">
    <property type="entry name" value="CITRATE SYNTHASE"/>
    <property type="match status" value="1"/>
</dbReference>
<evidence type="ECO:0000313" key="2">
    <source>
        <dbReference type="EMBL" id="AXA44258.1"/>
    </source>
</evidence>
<dbReference type="InterPro" id="IPR036969">
    <property type="entry name" value="Citrate_synthase_sf"/>
</dbReference>
<dbReference type="AlphaFoldDB" id="A0A2Z4YUI7"/>
<dbReference type="SUPFAM" id="SSF48256">
    <property type="entry name" value="Citrate synthase"/>
    <property type="match status" value="1"/>
</dbReference>
<dbReference type="Pfam" id="PF00285">
    <property type="entry name" value="Citrate_synt"/>
    <property type="match status" value="1"/>
</dbReference>
<organism evidence="2 3">
    <name type="scientific">Rhizobium leguminosarum</name>
    <dbReference type="NCBI Taxonomy" id="384"/>
    <lineage>
        <taxon>Bacteria</taxon>
        <taxon>Pseudomonadati</taxon>
        <taxon>Pseudomonadota</taxon>
        <taxon>Alphaproteobacteria</taxon>
        <taxon>Hyphomicrobiales</taxon>
        <taxon>Rhizobiaceae</taxon>
        <taxon>Rhizobium/Agrobacterium group</taxon>
        <taxon>Rhizobium</taxon>
    </lineage>
</organism>
<evidence type="ECO:0000313" key="3">
    <source>
        <dbReference type="Proteomes" id="UP000251166"/>
    </source>
</evidence>
<accession>A0A2Z4YUI7</accession>
<dbReference type="EMBL" id="CP030763">
    <property type="protein sequence ID" value="AXA44258.1"/>
    <property type="molecule type" value="Genomic_DNA"/>
</dbReference>
<gene>
    <name evidence="2" type="ORF">DLJ82_6287</name>
</gene>
<dbReference type="PANTHER" id="PTHR42871:SF1">
    <property type="entry name" value="CITRATE SYNTHASE"/>
    <property type="match status" value="1"/>
</dbReference>
<comment type="pathway">
    <text evidence="1">Carbohydrate metabolism; tricarboxylic acid cycle; isocitrate from oxaloacetate: step 1/2.</text>
</comment>